<keyword evidence="1" id="KW-0472">Membrane</keyword>
<evidence type="ECO:0000313" key="3">
    <source>
        <dbReference type="EMBL" id="MBP1841631.1"/>
    </source>
</evidence>
<protein>
    <recommendedName>
        <fullName evidence="2">HTTM domain-containing protein</fullName>
    </recommendedName>
</protein>
<dbReference type="AlphaFoldDB" id="A0A9X0YN57"/>
<dbReference type="Pfam" id="PF05090">
    <property type="entry name" value="HTTM"/>
    <property type="match status" value="1"/>
</dbReference>
<dbReference type="InterPro" id="IPR053934">
    <property type="entry name" value="HTTM_dom"/>
</dbReference>
<feature type="transmembrane region" description="Helical" evidence="1">
    <location>
        <begin position="324"/>
        <end position="343"/>
    </location>
</feature>
<evidence type="ECO:0000256" key="1">
    <source>
        <dbReference type="SAM" id="Phobius"/>
    </source>
</evidence>
<keyword evidence="6" id="KW-1185">Reference proteome</keyword>
<evidence type="ECO:0000313" key="5">
    <source>
        <dbReference type="Proteomes" id="UP001138672"/>
    </source>
</evidence>
<dbReference type="EMBL" id="JAGGJQ010000013">
    <property type="protein sequence ID" value="MBP1841631.1"/>
    <property type="molecule type" value="Genomic_DNA"/>
</dbReference>
<feature type="domain" description="HTTM" evidence="2">
    <location>
        <begin position="137"/>
        <end position="230"/>
    </location>
</feature>
<evidence type="ECO:0000313" key="4">
    <source>
        <dbReference type="EMBL" id="MDQ0337168.1"/>
    </source>
</evidence>
<dbReference type="EMBL" id="JAUSUU010000014">
    <property type="protein sequence ID" value="MDQ0337168.1"/>
    <property type="molecule type" value="Genomic_DNA"/>
</dbReference>
<comment type="caution">
    <text evidence="3">The sequence shown here is derived from an EMBL/GenBank/DDBJ whole genome shotgun (WGS) entry which is preliminary data.</text>
</comment>
<name>A0A9X0YN57_9FLAO</name>
<dbReference type="Proteomes" id="UP001138672">
    <property type="component" value="Unassembled WGS sequence"/>
</dbReference>
<evidence type="ECO:0000313" key="6">
    <source>
        <dbReference type="Proteomes" id="UP001231587"/>
    </source>
</evidence>
<dbReference type="OrthoDB" id="1133379at2"/>
<feature type="transmembrane region" description="Helical" evidence="1">
    <location>
        <begin position="194"/>
        <end position="211"/>
    </location>
</feature>
<evidence type="ECO:0000259" key="2">
    <source>
        <dbReference type="Pfam" id="PF05090"/>
    </source>
</evidence>
<reference evidence="3" key="1">
    <citation type="submission" date="2021-03" db="EMBL/GenBank/DDBJ databases">
        <title>Genomic Encyclopedia of Type Strains, Phase IV (KMG-IV): sequencing the most valuable type-strain genomes for metagenomic binning, comparative biology and taxonomic classification.</title>
        <authorList>
            <person name="Goeker M."/>
        </authorList>
    </citation>
    <scope>NUCLEOTIDE SEQUENCE</scope>
    <source>
        <strain evidence="3">DSM 15523</strain>
        <strain evidence="4 6">DSM 16476</strain>
    </source>
</reference>
<gene>
    <name evidence="3" type="ORF">J2Z56_003569</name>
    <name evidence="4" type="ORF">J2Z57_003630</name>
</gene>
<proteinExistence type="predicted"/>
<dbReference type="RefSeq" id="WP_057781304.1">
    <property type="nucleotide sequence ID" value="NZ_JAGGJQ010000013.1"/>
</dbReference>
<feature type="transmembrane region" description="Helical" evidence="1">
    <location>
        <begin position="245"/>
        <end position="264"/>
    </location>
</feature>
<sequence>MEFSKTINTFTTSVYFPLRVTDTAMLPNILLLCKLGFIMLCLYGFVGKIDDPYIPFLTVFEHFQHIPKVYKVVTQNLFITAGILLLFNVRVRTMALLLGLTVILVLLSSKPVFRNHLFILGCFFFLAGLSDSKHDPWLLYIQFALIYIGAVINKAPQADWWSGQFMDNWLRYARENQTYITIASWLPDFMFAKLLSWSSMCIELTIAVLILNKSTQRIAVWAILIFHTLLYTLTLHRFGHFYEDIVLGLLIFLDWPKDKLLVAIDEHRFKGLKKLMVRLNFNTHIIYSSITPKLDTHWLEIRTPETVTYNWSGLRTYLKYSSNFYILLFGLDFFTSYTVRLLFNNEIMQFTQVVITWAGLLFFIPLLCNLLKRKKYEEYTG</sequence>
<accession>A0A9X0YN57</accession>
<keyword evidence="1" id="KW-0812">Transmembrane</keyword>
<dbReference type="Proteomes" id="UP001231587">
    <property type="component" value="Unassembled WGS sequence"/>
</dbReference>
<feature type="transmembrane region" description="Helical" evidence="1">
    <location>
        <begin position="349"/>
        <end position="371"/>
    </location>
</feature>
<feature type="transmembrane region" description="Helical" evidence="1">
    <location>
        <begin position="25"/>
        <end position="46"/>
    </location>
</feature>
<feature type="transmembrane region" description="Helical" evidence="1">
    <location>
        <begin position="218"/>
        <end position="239"/>
    </location>
</feature>
<feature type="transmembrane region" description="Helical" evidence="1">
    <location>
        <begin position="77"/>
        <end position="107"/>
    </location>
</feature>
<feature type="transmembrane region" description="Helical" evidence="1">
    <location>
        <begin position="113"/>
        <end position="130"/>
    </location>
</feature>
<organism evidence="3 5">
    <name type="scientific">Formosa algae</name>
    <dbReference type="NCBI Taxonomy" id="225843"/>
    <lineage>
        <taxon>Bacteria</taxon>
        <taxon>Pseudomonadati</taxon>
        <taxon>Bacteroidota</taxon>
        <taxon>Flavobacteriia</taxon>
        <taxon>Flavobacteriales</taxon>
        <taxon>Flavobacteriaceae</taxon>
        <taxon>Formosa</taxon>
    </lineage>
</organism>
<feature type="transmembrane region" description="Helical" evidence="1">
    <location>
        <begin position="137"/>
        <end position="156"/>
    </location>
</feature>
<keyword evidence="1" id="KW-1133">Transmembrane helix</keyword>